<gene>
    <name evidence="2" type="ORF">ENN04_07625</name>
</gene>
<accession>A0A7C5SXF6</accession>
<dbReference type="AlphaFoldDB" id="A0A7C5SXF6"/>
<proteinExistence type="predicted"/>
<feature type="region of interest" description="Disordered" evidence="1">
    <location>
        <begin position="1"/>
        <end position="22"/>
    </location>
</feature>
<organism evidence="2">
    <name type="scientific">Thermocrinis ruber</name>
    <dbReference type="NCBI Taxonomy" id="75906"/>
    <lineage>
        <taxon>Bacteria</taxon>
        <taxon>Pseudomonadati</taxon>
        <taxon>Aquificota</taxon>
        <taxon>Aquificia</taxon>
        <taxon>Aquificales</taxon>
        <taxon>Aquificaceae</taxon>
        <taxon>Thermocrinis</taxon>
    </lineage>
</organism>
<protein>
    <submittedName>
        <fullName evidence="2">Uncharacterized protein</fullName>
    </submittedName>
</protein>
<dbReference type="EMBL" id="DSAC01000095">
    <property type="protein sequence ID" value="HHO74481.1"/>
    <property type="molecule type" value="Genomic_DNA"/>
</dbReference>
<comment type="caution">
    <text evidence="2">The sequence shown here is derived from an EMBL/GenBank/DDBJ whole genome shotgun (WGS) entry which is preliminary data.</text>
</comment>
<evidence type="ECO:0000313" key="2">
    <source>
        <dbReference type="EMBL" id="HHO74481.1"/>
    </source>
</evidence>
<reference evidence="2" key="1">
    <citation type="journal article" date="2020" name="mSystems">
        <title>Genome- and Community-Level Interaction Insights into Carbon Utilization and Element Cycling Functions of Hydrothermarchaeota in Hydrothermal Sediment.</title>
        <authorList>
            <person name="Zhou Z."/>
            <person name="Liu Y."/>
            <person name="Xu W."/>
            <person name="Pan J."/>
            <person name="Luo Z.H."/>
            <person name="Li M."/>
        </authorList>
    </citation>
    <scope>NUCLEOTIDE SEQUENCE [LARGE SCALE GENOMIC DNA]</scope>
    <source>
        <strain evidence="2">SpSt-114</strain>
    </source>
</reference>
<sequence>MQHQAQQTQRPQRPQQAAQGQSKTVLEFFHQNGSGEGKYKKLILSISERGGVILRLLEREGEDQRSIAFSLNRTETISLAREIEFYLMGVVKPAPNVSGRPVVVDFFHYNDQSGQYKKLSVEVFEDGGLALVLREGEKGRIPDGVVFSLSRAEAIHLVEELKLLFQRRV</sequence>
<feature type="compositionally biased region" description="Low complexity" evidence="1">
    <location>
        <begin position="1"/>
        <end position="21"/>
    </location>
</feature>
<name>A0A7C5SXF6_9AQUI</name>
<evidence type="ECO:0000256" key="1">
    <source>
        <dbReference type="SAM" id="MobiDB-lite"/>
    </source>
</evidence>